<dbReference type="SUPFAM" id="SSF51110">
    <property type="entry name" value="alpha-D-mannose-specific plant lectins"/>
    <property type="match status" value="1"/>
</dbReference>
<reference evidence="1" key="1">
    <citation type="submission" date="2009-11" db="EMBL/GenBank/DDBJ databases">
        <authorList>
            <consortium name="The Broad Institute Genome Sequencing Platform"/>
            <person name="Ward D."/>
            <person name="Feldgarden M."/>
            <person name="Earl A."/>
            <person name="Young S.K."/>
            <person name="Zeng Q."/>
            <person name="Koehrsen M."/>
            <person name="Alvarado L."/>
            <person name="Berlin A."/>
            <person name="Bochicchio J."/>
            <person name="Borenstein D."/>
            <person name="Chapman S.B."/>
            <person name="Chen Z."/>
            <person name="Engels R."/>
            <person name="Freedman E."/>
            <person name="Gellesch M."/>
            <person name="Goldberg J."/>
            <person name="Griggs A."/>
            <person name="Gujja S."/>
            <person name="Heilman E."/>
            <person name="Heiman D."/>
            <person name="Hepburn T."/>
            <person name="Howarth C."/>
            <person name="Jen D."/>
            <person name="Larson L."/>
            <person name="Lewis B."/>
            <person name="Mehta T."/>
            <person name="Park D."/>
            <person name="Pearson M."/>
            <person name="Roberts A."/>
            <person name="Saif S."/>
            <person name="Shea T."/>
            <person name="Shenoy N."/>
            <person name="Sisk P."/>
            <person name="Stolte C."/>
            <person name="Sykes S."/>
            <person name="Thomson T."/>
            <person name="Walk T."/>
            <person name="White J."/>
            <person name="Yandava C."/>
            <person name="Izard J."/>
            <person name="Baranova O.V."/>
            <person name="Blanton J.M."/>
            <person name="Tanner A.C."/>
            <person name="Dewhirst F.E."/>
            <person name="Haas B."/>
            <person name="Nusbaum C."/>
            <person name="Birren B."/>
        </authorList>
    </citation>
    <scope>NUCLEOTIDE SEQUENCE [LARGE SCALE GENOMIC DNA]</scope>
    <source>
        <strain evidence="1">1-1 BBBD Race 1</strain>
    </source>
</reference>
<dbReference type="EMBL" id="ADAS02000143">
    <property type="protein sequence ID" value="OAV89031.1"/>
    <property type="molecule type" value="Genomic_DNA"/>
</dbReference>
<evidence type="ECO:0000313" key="1">
    <source>
        <dbReference type="EMBL" id="OAV89031.1"/>
    </source>
</evidence>
<dbReference type="Gene3D" id="2.160.20.10">
    <property type="entry name" value="Single-stranded right-handed beta-helix, Pectin lyase-like"/>
    <property type="match status" value="1"/>
</dbReference>
<organism evidence="1">
    <name type="scientific">Puccinia triticina (isolate 1-1 / race 1 (BBBD))</name>
    <name type="common">Brown leaf rust fungus</name>
    <dbReference type="NCBI Taxonomy" id="630390"/>
    <lineage>
        <taxon>Eukaryota</taxon>
        <taxon>Fungi</taxon>
        <taxon>Dikarya</taxon>
        <taxon>Basidiomycota</taxon>
        <taxon>Pucciniomycotina</taxon>
        <taxon>Pucciniomycetes</taxon>
        <taxon>Pucciniales</taxon>
        <taxon>Pucciniaceae</taxon>
        <taxon>Puccinia</taxon>
    </lineage>
</organism>
<reference evidence="2" key="4">
    <citation type="submission" date="2025-05" db="UniProtKB">
        <authorList>
            <consortium name="EnsemblFungi"/>
        </authorList>
    </citation>
    <scope>IDENTIFICATION</scope>
    <source>
        <strain evidence="2">isolate 1-1 / race 1 (BBBD)</strain>
    </source>
</reference>
<dbReference type="VEuPathDB" id="FungiDB:PTTG_01719"/>
<dbReference type="Gene3D" id="2.90.10.10">
    <property type="entry name" value="Bulb-type lectin domain"/>
    <property type="match status" value="1"/>
</dbReference>
<proteinExistence type="predicted"/>
<dbReference type="AlphaFoldDB" id="A0A180G8Q4"/>
<evidence type="ECO:0000313" key="3">
    <source>
        <dbReference type="Proteomes" id="UP000005240"/>
    </source>
</evidence>
<evidence type="ECO:0000313" key="2">
    <source>
        <dbReference type="EnsemblFungi" id="PTTG_01719-t43_1-p1"/>
    </source>
</evidence>
<reference evidence="1" key="2">
    <citation type="submission" date="2016-05" db="EMBL/GenBank/DDBJ databases">
        <title>Comparative analysis highlights variable genome content of wheat rusts and divergence of the mating loci.</title>
        <authorList>
            <person name="Cuomo C.A."/>
            <person name="Bakkeren G."/>
            <person name="Szabo L."/>
            <person name="Khalil H."/>
            <person name="Joly D."/>
            <person name="Goldberg J."/>
            <person name="Young S."/>
            <person name="Zeng Q."/>
            <person name="Fellers J."/>
        </authorList>
    </citation>
    <scope>NUCLEOTIDE SEQUENCE [LARGE SCALE GENOMIC DNA]</scope>
    <source>
        <strain evidence="1">1-1 BBBD Race 1</strain>
    </source>
</reference>
<sequence>MTTSPVVVRRAVRPEDLPPEFVNRPAAYLSSLFENGGPGTVVLLAQRTIWELEEILKIAVDDAELATEGYPSDTNQYAQVHSVGEGEATAIFFHNTSHVKLSHLTIDGRRPDKGWVEGGGPLVACGGREGRDPVIQYCVIRHPRGWSSLQVFDMCEGARVIGNKIGPAGLPAPKGPWADGLSIACRNGLIANNEIVDATDGAIVLFCAPGTMCIGNTIIADKQNLLGGINMVDMGPYSCDYTDTRVFNNVIKSTGAHIKLGIGIGPLTWTPNWTEITFGGKVYDNTFGPGRFGYAIGMSGCRGFQVVGNRITEGTTFTGDLSGMPEPLNAPPMAFLKASQPGLVENCIVQQDFVEGRAAFLIAVEDRPARKFRFQGSQLNLTSTDGPIVLDRARISLESTGELRVLCNATSRVLWSSGSAGSVIGARLSLEDNGHLTIREAGTGKLLWDPVQFLEGCFEVGKQAALTVSDESPYLTLWSECDSLVWASEYVFGKGSFELAPNQFICICPTRTPAQPPPIPPRIGAALNNISHAIHLPPPAIPARPLPPPAYIFLDMVTSNLVIHQGPHPHQPHGHVIWASDLFGHLPKQIASRPKPGCETRCAFQGGDGNLVIYANPHDHQPEERCAVWASGTCCEKLLITYEADQGVRINFLDGQGLILKSIP</sequence>
<dbReference type="EMBL" id="ADAS02000143">
    <property type="protein sequence ID" value="OAV89032.1"/>
    <property type="molecule type" value="Genomic_DNA"/>
</dbReference>
<name>A0A180G8Q4_PUCT1</name>
<dbReference type="EnsemblFungi" id="PTTG_01719-t43_2">
    <property type="protein sequence ID" value="PTTG_01719-t43_2-p1"/>
    <property type="gene ID" value="PTTG_01719"/>
</dbReference>
<dbReference type="STRING" id="630390.A0A180G8Q4"/>
<protein>
    <recommendedName>
        <fullName evidence="4">Right handed beta helix domain-containing protein</fullName>
    </recommendedName>
</protein>
<dbReference type="EnsemblFungi" id="PTTG_01719-t43_1">
    <property type="protein sequence ID" value="PTTG_01719-t43_1-p1"/>
    <property type="gene ID" value="PTTG_01719"/>
</dbReference>
<dbReference type="Proteomes" id="UP000005240">
    <property type="component" value="Unassembled WGS sequence"/>
</dbReference>
<evidence type="ECO:0008006" key="4">
    <source>
        <dbReference type="Google" id="ProtNLM"/>
    </source>
</evidence>
<reference evidence="2 3" key="3">
    <citation type="journal article" date="2017" name="G3 (Bethesda)">
        <title>Comparative analysis highlights variable genome content of wheat rusts and divergence of the mating loci.</title>
        <authorList>
            <person name="Cuomo C.A."/>
            <person name="Bakkeren G."/>
            <person name="Khalil H.B."/>
            <person name="Panwar V."/>
            <person name="Joly D."/>
            <person name="Linning R."/>
            <person name="Sakthikumar S."/>
            <person name="Song X."/>
            <person name="Adiconis X."/>
            <person name="Fan L."/>
            <person name="Goldberg J.M."/>
            <person name="Levin J.Z."/>
            <person name="Young S."/>
            <person name="Zeng Q."/>
            <person name="Anikster Y."/>
            <person name="Bruce M."/>
            <person name="Wang M."/>
            <person name="Yin C."/>
            <person name="McCallum B."/>
            <person name="Szabo L.J."/>
            <person name="Hulbert S."/>
            <person name="Chen X."/>
            <person name="Fellers J.P."/>
        </authorList>
    </citation>
    <scope>NUCLEOTIDE SEQUENCE</scope>
    <source>
        <strain evidence="3">Isolate 1-1 / race 1 (BBBD)</strain>
        <strain evidence="2">isolate 1-1 / race 1 (BBBD)</strain>
    </source>
</reference>
<dbReference type="InterPro" id="IPR036426">
    <property type="entry name" value="Bulb-type_lectin_dom_sf"/>
</dbReference>
<keyword evidence="3" id="KW-1185">Reference proteome</keyword>
<dbReference type="InterPro" id="IPR011050">
    <property type="entry name" value="Pectin_lyase_fold/virulence"/>
</dbReference>
<dbReference type="OrthoDB" id="2587928at2759"/>
<accession>A0A180G8Q4</accession>
<dbReference type="InterPro" id="IPR012334">
    <property type="entry name" value="Pectin_lyas_fold"/>
</dbReference>
<dbReference type="SUPFAM" id="SSF51126">
    <property type="entry name" value="Pectin lyase-like"/>
    <property type="match status" value="1"/>
</dbReference>
<gene>
    <name evidence="1" type="ORF">PTTG_01719</name>
</gene>